<evidence type="ECO:0000313" key="3">
    <source>
        <dbReference type="Proteomes" id="UP001523369"/>
    </source>
</evidence>
<feature type="non-terminal residue" evidence="2">
    <location>
        <position position="86"/>
    </location>
</feature>
<feature type="region of interest" description="Disordered" evidence="1">
    <location>
        <begin position="51"/>
        <end position="86"/>
    </location>
</feature>
<gene>
    <name evidence="2" type="ORF">M1L60_44340</name>
</gene>
<accession>A0ABT1E3B5</accession>
<feature type="compositionally biased region" description="Polar residues" evidence="1">
    <location>
        <begin position="1"/>
        <end position="16"/>
    </location>
</feature>
<dbReference type="EMBL" id="JAMYJR010000061">
    <property type="protein sequence ID" value="MCO8277629.1"/>
    <property type="molecule type" value="Genomic_DNA"/>
</dbReference>
<reference evidence="2 3" key="1">
    <citation type="submission" date="2022-06" db="EMBL/GenBank/DDBJ databases">
        <title>New Species of the Genus Actinoplanes, ActinopZanes ferrugineus.</title>
        <authorList>
            <person name="Ding P."/>
        </authorList>
    </citation>
    <scope>NUCLEOTIDE SEQUENCE [LARGE SCALE GENOMIC DNA]</scope>
    <source>
        <strain evidence="2 3">TRM88003</strain>
    </source>
</reference>
<protein>
    <submittedName>
        <fullName evidence="2">Uncharacterized protein</fullName>
    </submittedName>
</protein>
<keyword evidence="3" id="KW-1185">Reference proteome</keyword>
<feature type="compositionally biased region" description="Low complexity" evidence="1">
    <location>
        <begin position="55"/>
        <end position="80"/>
    </location>
</feature>
<evidence type="ECO:0000256" key="1">
    <source>
        <dbReference type="SAM" id="MobiDB-lite"/>
    </source>
</evidence>
<dbReference type="Proteomes" id="UP001523369">
    <property type="component" value="Unassembled WGS sequence"/>
</dbReference>
<sequence length="86" mass="9567">MSTGGQTFPGQQIASSRRQKRDRYQRLAKICELSSPFRSIESLARCNANRRTIEPLAARRSPLAARRPSPVARRPSLAARRPPPAA</sequence>
<organism evidence="2 3">
    <name type="scientific">Paractinoplanes aksuensis</name>
    <dbReference type="NCBI Taxonomy" id="2939490"/>
    <lineage>
        <taxon>Bacteria</taxon>
        <taxon>Bacillati</taxon>
        <taxon>Actinomycetota</taxon>
        <taxon>Actinomycetes</taxon>
        <taxon>Micromonosporales</taxon>
        <taxon>Micromonosporaceae</taxon>
        <taxon>Paractinoplanes</taxon>
    </lineage>
</organism>
<proteinExistence type="predicted"/>
<dbReference type="RefSeq" id="WP_253243629.1">
    <property type="nucleotide sequence ID" value="NZ_JAMYJR010000061.1"/>
</dbReference>
<comment type="caution">
    <text evidence="2">The sequence shown here is derived from an EMBL/GenBank/DDBJ whole genome shotgun (WGS) entry which is preliminary data.</text>
</comment>
<evidence type="ECO:0000313" key="2">
    <source>
        <dbReference type="EMBL" id="MCO8277629.1"/>
    </source>
</evidence>
<name>A0ABT1E3B5_9ACTN</name>
<feature type="region of interest" description="Disordered" evidence="1">
    <location>
        <begin position="1"/>
        <end position="21"/>
    </location>
</feature>